<keyword evidence="3" id="KW-0813">Transport</keyword>
<accession>A0A2S0P872</accession>
<organism evidence="11 12">
    <name type="scientific">Microvirgula aerodenitrificans</name>
    <dbReference type="NCBI Taxonomy" id="57480"/>
    <lineage>
        <taxon>Bacteria</taxon>
        <taxon>Pseudomonadati</taxon>
        <taxon>Pseudomonadota</taxon>
        <taxon>Betaproteobacteria</taxon>
        <taxon>Neisseriales</taxon>
        <taxon>Aquaspirillaceae</taxon>
        <taxon>Microvirgula</taxon>
    </lineage>
</organism>
<dbReference type="Pfam" id="PF25963">
    <property type="entry name" value="Beta-barrel_AAEA"/>
    <property type="match status" value="1"/>
</dbReference>
<dbReference type="SUPFAM" id="SSF111369">
    <property type="entry name" value="HlyD-like secretion proteins"/>
    <property type="match status" value="2"/>
</dbReference>
<evidence type="ECO:0000256" key="2">
    <source>
        <dbReference type="ARBA" id="ARBA00009477"/>
    </source>
</evidence>
<evidence type="ECO:0000313" key="11">
    <source>
        <dbReference type="EMBL" id="AVY93542.1"/>
    </source>
</evidence>
<keyword evidence="8" id="KW-0472">Membrane</keyword>
<dbReference type="RefSeq" id="WP_107888873.1">
    <property type="nucleotide sequence ID" value="NZ_CP028519.1"/>
</dbReference>
<evidence type="ECO:0000256" key="8">
    <source>
        <dbReference type="ARBA" id="ARBA00023136"/>
    </source>
</evidence>
<dbReference type="PANTHER" id="PTHR30386:SF19">
    <property type="entry name" value="MULTIDRUG EXPORT PROTEIN EMRA-RELATED"/>
    <property type="match status" value="1"/>
</dbReference>
<evidence type="ECO:0000256" key="4">
    <source>
        <dbReference type="ARBA" id="ARBA00022475"/>
    </source>
</evidence>
<reference evidence="11 12" key="1">
    <citation type="submission" date="2018-04" db="EMBL/GenBank/DDBJ databases">
        <title>Denitrifier Microvirgula.</title>
        <authorList>
            <person name="Anderson E."/>
            <person name="Jang J."/>
            <person name="Ishii S."/>
        </authorList>
    </citation>
    <scope>NUCLEOTIDE SEQUENCE [LARGE SCALE GENOMIC DNA]</scope>
    <source>
        <strain evidence="11 12">BE2.4</strain>
    </source>
</reference>
<keyword evidence="5" id="KW-0997">Cell inner membrane</keyword>
<dbReference type="GO" id="GO:0005886">
    <property type="term" value="C:plasma membrane"/>
    <property type="evidence" value="ECO:0007669"/>
    <property type="project" value="UniProtKB-SubCell"/>
</dbReference>
<sequence length="381" mass="40094">MNAQARPKSRKQALTLLAAAVVVAGVAYGAYWGLHGRYHIETDDAYVAGHMVAITPLTGGTVSTVMVDDTDFVKTGQVLVKLDPADAELAYQRARAALADAVRSTRGATFSADSAAAQVAAREIDLQKAEGDLARREKLVGTDAVTPEDLAHARDAVAAARAALDVANRNRSTARAQVLDSPIAEQPKVAQAAAALKEAYLARKRNTVVAPVDGYVARRSVQVGQRVAAGTPMMAVVPLRDVWVDANYKEVQLDRVRIGQPVKLEADLYGGKIEYTGKVAGVSAGTGSAFSLLPAQNATGNWIKVVQRLPVRVTLDPKQLETHPLRVGLSMTVNIDTRDESGRILADAPPAGPASHTGVYAQDLADADALVADVIAANAGK</sequence>
<dbReference type="OrthoDB" id="9811754at2"/>
<evidence type="ECO:0000256" key="6">
    <source>
        <dbReference type="ARBA" id="ARBA00022692"/>
    </source>
</evidence>
<dbReference type="FunFam" id="2.40.30.170:FF:000003">
    <property type="entry name" value="Multidrug resistance protein A"/>
    <property type="match status" value="1"/>
</dbReference>
<dbReference type="PANTHER" id="PTHR30386">
    <property type="entry name" value="MEMBRANE FUSION SUBUNIT OF EMRAB-TOLC MULTIDRUG EFFLUX PUMP"/>
    <property type="match status" value="1"/>
</dbReference>
<dbReference type="GO" id="GO:0046677">
    <property type="term" value="P:response to antibiotic"/>
    <property type="evidence" value="ECO:0007669"/>
    <property type="project" value="UniProtKB-ARBA"/>
</dbReference>
<evidence type="ECO:0000259" key="10">
    <source>
        <dbReference type="Pfam" id="PF25963"/>
    </source>
</evidence>
<evidence type="ECO:0000259" key="9">
    <source>
        <dbReference type="Pfam" id="PF25885"/>
    </source>
</evidence>
<dbReference type="InterPro" id="IPR058633">
    <property type="entry name" value="EmrA/FarA_HH"/>
</dbReference>
<keyword evidence="4" id="KW-1003">Cell membrane</keyword>
<evidence type="ECO:0000256" key="3">
    <source>
        <dbReference type="ARBA" id="ARBA00022448"/>
    </source>
</evidence>
<dbReference type="GO" id="GO:1990961">
    <property type="term" value="P:xenobiotic detoxification by transmembrane export across the plasma membrane"/>
    <property type="evidence" value="ECO:0007669"/>
    <property type="project" value="UniProtKB-ARBA"/>
</dbReference>
<keyword evidence="6" id="KW-0812">Transmembrane</keyword>
<protein>
    <submittedName>
        <fullName evidence="11">EmrA/EmrK family multidrug efflux transporter periplasmic adaptor subunit</fullName>
    </submittedName>
</protein>
<dbReference type="Gene3D" id="2.40.50.100">
    <property type="match status" value="1"/>
</dbReference>
<evidence type="ECO:0000256" key="5">
    <source>
        <dbReference type="ARBA" id="ARBA00022519"/>
    </source>
</evidence>
<evidence type="ECO:0000313" key="12">
    <source>
        <dbReference type="Proteomes" id="UP000244173"/>
    </source>
</evidence>
<dbReference type="EMBL" id="CP028519">
    <property type="protein sequence ID" value="AVY93542.1"/>
    <property type="molecule type" value="Genomic_DNA"/>
</dbReference>
<evidence type="ECO:0000256" key="1">
    <source>
        <dbReference type="ARBA" id="ARBA00004377"/>
    </source>
</evidence>
<dbReference type="AlphaFoldDB" id="A0A2S0P872"/>
<keyword evidence="12" id="KW-1185">Reference proteome</keyword>
<comment type="subcellular location">
    <subcellularLocation>
        <location evidence="1">Cell inner membrane</location>
        <topology evidence="1">Single-pass membrane protein</topology>
    </subcellularLocation>
</comment>
<proteinExistence type="inferred from homology"/>
<dbReference type="InterPro" id="IPR058634">
    <property type="entry name" value="AaeA-lik-b-barrel"/>
</dbReference>
<dbReference type="InterPro" id="IPR050739">
    <property type="entry name" value="MFP"/>
</dbReference>
<feature type="domain" description="Multidrug export protein EmrA/FarA alpha-helical hairpin" evidence="9">
    <location>
        <begin position="86"/>
        <end position="205"/>
    </location>
</feature>
<feature type="domain" description="p-hydroxybenzoic acid efflux pump subunit AaeA-like beta-barrel" evidence="10">
    <location>
        <begin position="243"/>
        <end position="335"/>
    </location>
</feature>
<dbReference type="Pfam" id="PF25885">
    <property type="entry name" value="HH_EMRA"/>
    <property type="match status" value="1"/>
</dbReference>
<name>A0A2S0P872_9NEIS</name>
<dbReference type="Gene3D" id="2.40.30.170">
    <property type="match status" value="1"/>
</dbReference>
<gene>
    <name evidence="11" type="ORF">DAI18_05395</name>
</gene>
<evidence type="ECO:0000256" key="7">
    <source>
        <dbReference type="ARBA" id="ARBA00022989"/>
    </source>
</evidence>
<comment type="similarity">
    <text evidence="2">Belongs to the membrane fusion protein (MFP) (TC 8.A.1) family.</text>
</comment>
<dbReference type="STRING" id="1122240.GCA_000620105_01135"/>
<dbReference type="Proteomes" id="UP000244173">
    <property type="component" value="Chromosome"/>
</dbReference>
<keyword evidence="7" id="KW-1133">Transmembrane helix</keyword>
<dbReference type="GO" id="GO:0015721">
    <property type="term" value="P:bile acid and bile salt transport"/>
    <property type="evidence" value="ECO:0007669"/>
    <property type="project" value="UniProtKB-ARBA"/>
</dbReference>
<dbReference type="KEGG" id="maer:DAI18_05395"/>